<evidence type="ECO:0000313" key="2">
    <source>
        <dbReference type="Proteomes" id="UP001163821"/>
    </source>
</evidence>
<protein>
    <submittedName>
        <fullName evidence="1">Uncharacterized protein</fullName>
    </submittedName>
</protein>
<dbReference type="RefSeq" id="WP_282593558.1">
    <property type="nucleotide sequence ID" value="NZ_JAPAAF010000070.1"/>
</dbReference>
<evidence type="ECO:0000313" key="1">
    <source>
        <dbReference type="EMBL" id="MCW0484973.1"/>
    </source>
</evidence>
<proteinExistence type="predicted"/>
<gene>
    <name evidence="1" type="ORF">N2K84_19725</name>
</gene>
<comment type="caution">
    <text evidence="1">The sequence shown here is derived from an EMBL/GenBank/DDBJ whole genome shotgun (WGS) entry which is preliminary data.</text>
</comment>
<organism evidence="1 2">
    <name type="scientific">Gaoshiqia sediminis</name>
    <dbReference type="NCBI Taxonomy" id="2986998"/>
    <lineage>
        <taxon>Bacteria</taxon>
        <taxon>Pseudomonadati</taxon>
        <taxon>Bacteroidota</taxon>
        <taxon>Bacteroidia</taxon>
        <taxon>Marinilabiliales</taxon>
        <taxon>Prolixibacteraceae</taxon>
        <taxon>Gaoshiqia</taxon>
    </lineage>
</organism>
<name>A0AA41YDQ0_9BACT</name>
<sequence>MDRTQTLGMMNDECRMMNGVLQAGVIANEAQRNEAICNEEGN</sequence>
<dbReference type="AlphaFoldDB" id="A0AA41YDQ0"/>
<dbReference type="Proteomes" id="UP001163821">
    <property type="component" value="Unassembled WGS sequence"/>
</dbReference>
<reference evidence="1" key="1">
    <citation type="submission" date="2022-10" db="EMBL/GenBank/DDBJ databases">
        <title>Gaoshiqiia sediminis gen. nov., sp. nov., isolated from coastal sediment.</title>
        <authorList>
            <person name="Yu W.X."/>
            <person name="Mu D.S."/>
            <person name="Du J.Z."/>
            <person name="Liang Y.Q."/>
        </authorList>
    </citation>
    <scope>NUCLEOTIDE SEQUENCE</scope>
    <source>
        <strain evidence="1">A06</strain>
    </source>
</reference>
<dbReference type="EMBL" id="JAPAAF010000070">
    <property type="protein sequence ID" value="MCW0484973.1"/>
    <property type="molecule type" value="Genomic_DNA"/>
</dbReference>
<keyword evidence="2" id="KW-1185">Reference proteome</keyword>
<accession>A0AA41YDQ0</accession>